<reference evidence="1 2" key="1">
    <citation type="submission" date="2020-02" db="EMBL/GenBank/DDBJ databases">
        <authorList>
            <person name="Ma Q."/>
            <person name="Huang Y."/>
            <person name="Song X."/>
            <person name="Pei D."/>
        </authorList>
    </citation>
    <scope>NUCLEOTIDE SEQUENCE [LARGE SCALE GENOMIC DNA]</scope>
    <source>
        <strain evidence="1">Sxm20200214</strain>
        <tissue evidence="1">Leaf</tissue>
    </source>
</reference>
<dbReference type="OrthoDB" id="1113395at2759"/>
<comment type="caution">
    <text evidence="1">The sequence shown here is derived from an EMBL/GenBank/DDBJ whole genome shotgun (WGS) entry which is preliminary data.</text>
</comment>
<sequence>MRSPTVEGQSWDNVEETRSTPSSVKILLRECRGVGVTFLIPTKAQIPWSPLMGFQCVYESYFQDERKLWFPLPRLIASFARRRDAAISQFLNGSLRLAVAMMVMAAEIDVSMSVRAFEELTYLKSMGEGLFSIYMRLNYNVIAGHPNKTPHWQRFYLYVKSDEIAFEDPPGDAFRFLWNAELGRALLITRYCFSPRSYQFSSFVAVDHPDTTVYPEEFIANACAVALLVQESWENITLERIRRVIDKISRRDWRSDLLSLVVGNKR</sequence>
<accession>A0A8X7RHI0</accession>
<name>A0A8X7RHI0_BRACI</name>
<gene>
    <name evidence="1" type="ORF">Bca52824_046617</name>
</gene>
<proteinExistence type="predicted"/>
<evidence type="ECO:0000313" key="1">
    <source>
        <dbReference type="EMBL" id="KAG2287013.1"/>
    </source>
</evidence>
<evidence type="ECO:0000313" key="2">
    <source>
        <dbReference type="Proteomes" id="UP000886595"/>
    </source>
</evidence>
<keyword evidence="2" id="KW-1185">Reference proteome</keyword>
<protein>
    <submittedName>
        <fullName evidence="1">Uncharacterized protein</fullName>
    </submittedName>
</protein>
<organism evidence="1 2">
    <name type="scientific">Brassica carinata</name>
    <name type="common">Ethiopian mustard</name>
    <name type="synonym">Abyssinian cabbage</name>
    <dbReference type="NCBI Taxonomy" id="52824"/>
    <lineage>
        <taxon>Eukaryota</taxon>
        <taxon>Viridiplantae</taxon>
        <taxon>Streptophyta</taxon>
        <taxon>Embryophyta</taxon>
        <taxon>Tracheophyta</taxon>
        <taxon>Spermatophyta</taxon>
        <taxon>Magnoliopsida</taxon>
        <taxon>eudicotyledons</taxon>
        <taxon>Gunneridae</taxon>
        <taxon>Pentapetalae</taxon>
        <taxon>rosids</taxon>
        <taxon>malvids</taxon>
        <taxon>Brassicales</taxon>
        <taxon>Brassicaceae</taxon>
        <taxon>Brassiceae</taxon>
        <taxon>Brassica</taxon>
    </lineage>
</organism>
<dbReference type="AlphaFoldDB" id="A0A8X7RHI0"/>
<dbReference type="EMBL" id="JAAMPC010000010">
    <property type="protein sequence ID" value="KAG2287013.1"/>
    <property type="molecule type" value="Genomic_DNA"/>
</dbReference>
<dbReference type="Proteomes" id="UP000886595">
    <property type="component" value="Unassembled WGS sequence"/>
</dbReference>